<dbReference type="PANTHER" id="PTHR16305:SF35">
    <property type="entry name" value="TRANSCRIPTIONAL ACTIVATOR DOMAIN"/>
    <property type="match status" value="1"/>
</dbReference>
<dbReference type="InterPro" id="IPR011990">
    <property type="entry name" value="TPR-like_helical_dom_sf"/>
</dbReference>
<keyword evidence="5" id="KW-1185">Reference proteome</keyword>
<dbReference type="CDD" id="cd06170">
    <property type="entry name" value="LuxR_C_like"/>
    <property type="match status" value="1"/>
</dbReference>
<dbReference type="InterPro" id="IPR027417">
    <property type="entry name" value="P-loop_NTPase"/>
</dbReference>
<reference evidence="5" key="1">
    <citation type="journal article" date="2019" name="Int. J. Syst. Evol. Microbiol.">
        <title>The Global Catalogue of Microorganisms (GCM) 10K type strain sequencing project: providing services to taxonomists for standard genome sequencing and annotation.</title>
        <authorList>
            <consortium name="The Broad Institute Genomics Platform"/>
            <consortium name="The Broad Institute Genome Sequencing Center for Infectious Disease"/>
            <person name="Wu L."/>
            <person name="Ma J."/>
        </authorList>
    </citation>
    <scope>NUCLEOTIDE SEQUENCE [LARGE SCALE GENOMIC DNA]</scope>
    <source>
        <strain evidence="5">JCM 16908</strain>
    </source>
</reference>
<comment type="caution">
    <text evidence="4">The sequence shown here is derived from an EMBL/GenBank/DDBJ whole genome shotgun (WGS) entry which is preliminary data.</text>
</comment>
<evidence type="ECO:0000313" key="5">
    <source>
        <dbReference type="Proteomes" id="UP001500888"/>
    </source>
</evidence>
<sequence>MTGTGWSAYGEGVTKRVTEGSLLERDKELAALGEAVNAARSGDGSLVVVQGPPGAGKTRLLAAAGDRGQAAGLRVLAGRGRELEREIALGVALELLSPPVTAADPGERARLASGPAAPVARLFPGVLPEAGSPANPSTDTMLRGMCWLAANLTGWDRTGVPARPMLVTVDDAQWADEASLRFLAMLADRVATLPVALVVAVRDGDGGSDVSALRRLTAHPPNRLLAPAPLTAGAVDRLVTRVFPSAEAELAAAVAHASGGNPFFVGELLRSLQADGRTPAAGTIASMVPGTVLRSVLARLARLPAEAGRLAASAAILGDGTPLRRAAVHAELDLPSAERAADTLAGAHLLQPGNPLAFVHPLIAAAVHADLPAFARARAHRRAADLLVEDGESVEKVAGHLLATQPEGDPGVARVLREAADRALRRGDPAAAARLLRRAVLDAPPTQWLGELLVELARAQMTAGDMTAHASITEALALLGEAPLQVRAEAMTLLAWIRHGRGDFSGAAAAHDAALDLFQPGDPMWQDILADYLMIATFHPPLRRHGAGLLAPVLQEVRLGRPPSRPGLLAHVTLQLALAGDPAPEICRMASGALAGDPLVGSVGHGALMGVVVHALVIAGELVAAEKAADAALSAARQRGDVLAYGYAGFHRALSRYHQGALTAALADLEAARVPYDEGWTAAGGWIGFLLALVHLEQGDYAAAEEALHMGSHRSSEGMDAALVLDCRARLALLRGEPATALDTARAAGRRLDEVYEIDHPGVLPWRATAALAAHHLGDHRNAQELAAQGLERARAVGVPQGVGAALRVAGRVARPRPDITLLSEAVATLRQTPAALEHARALVDLGTALWRAGRARECGQPLRQGLALADRMHARLLAERARAELRAAGLRPRRTAVAGIDALTPAERRVALLALHGHSNNQIAQALFVTTKTVETHLARAYRKLAISNRRQLHEAFGPPK</sequence>
<dbReference type="PROSITE" id="PS50043">
    <property type="entry name" value="HTH_LUXR_2"/>
    <property type="match status" value="1"/>
</dbReference>
<dbReference type="PANTHER" id="PTHR16305">
    <property type="entry name" value="TESTICULAR SOLUBLE ADENYLYL CYCLASE"/>
    <property type="match status" value="1"/>
</dbReference>
<evidence type="ECO:0000256" key="2">
    <source>
        <dbReference type="ARBA" id="ARBA00022840"/>
    </source>
</evidence>
<dbReference type="SUPFAM" id="SSF52540">
    <property type="entry name" value="P-loop containing nucleoside triphosphate hydrolases"/>
    <property type="match status" value="1"/>
</dbReference>
<dbReference type="EMBL" id="BAAAZR010000010">
    <property type="protein sequence ID" value="GAA3818545.1"/>
    <property type="molecule type" value="Genomic_DNA"/>
</dbReference>
<evidence type="ECO:0000313" key="4">
    <source>
        <dbReference type="EMBL" id="GAA3818545.1"/>
    </source>
</evidence>
<dbReference type="Gene3D" id="1.25.40.10">
    <property type="entry name" value="Tetratricopeptide repeat domain"/>
    <property type="match status" value="2"/>
</dbReference>
<keyword evidence="2" id="KW-0067">ATP-binding</keyword>
<dbReference type="InterPro" id="IPR000792">
    <property type="entry name" value="Tscrpt_reg_LuxR_C"/>
</dbReference>
<dbReference type="Pfam" id="PF00196">
    <property type="entry name" value="GerE"/>
    <property type="match status" value="1"/>
</dbReference>
<keyword evidence="1" id="KW-0547">Nucleotide-binding</keyword>
<dbReference type="Proteomes" id="UP001500888">
    <property type="component" value="Unassembled WGS sequence"/>
</dbReference>
<dbReference type="SUPFAM" id="SSF48452">
    <property type="entry name" value="TPR-like"/>
    <property type="match status" value="2"/>
</dbReference>
<dbReference type="PROSITE" id="PS00622">
    <property type="entry name" value="HTH_LUXR_1"/>
    <property type="match status" value="1"/>
</dbReference>
<feature type="domain" description="HTH luxR-type" evidence="3">
    <location>
        <begin position="897"/>
        <end position="962"/>
    </location>
</feature>
<dbReference type="PRINTS" id="PR00038">
    <property type="entry name" value="HTHLUXR"/>
</dbReference>
<proteinExistence type="predicted"/>
<dbReference type="Gene3D" id="1.10.10.10">
    <property type="entry name" value="Winged helix-like DNA-binding domain superfamily/Winged helix DNA-binding domain"/>
    <property type="match status" value="1"/>
</dbReference>
<dbReference type="InterPro" id="IPR036388">
    <property type="entry name" value="WH-like_DNA-bd_sf"/>
</dbReference>
<organism evidence="4 5">
    <name type="scientific">Sphaerisporangium flaviroseum</name>
    <dbReference type="NCBI Taxonomy" id="509199"/>
    <lineage>
        <taxon>Bacteria</taxon>
        <taxon>Bacillati</taxon>
        <taxon>Actinomycetota</taxon>
        <taxon>Actinomycetes</taxon>
        <taxon>Streptosporangiales</taxon>
        <taxon>Streptosporangiaceae</taxon>
        <taxon>Sphaerisporangium</taxon>
    </lineage>
</organism>
<name>A0ABP7IHF1_9ACTN</name>
<protein>
    <submittedName>
        <fullName evidence="4">AAA family ATPase</fullName>
    </submittedName>
</protein>
<accession>A0ABP7IHF1</accession>
<evidence type="ECO:0000256" key="1">
    <source>
        <dbReference type="ARBA" id="ARBA00022741"/>
    </source>
</evidence>
<dbReference type="InterPro" id="IPR041664">
    <property type="entry name" value="AAA_16"/>
</dbReference>
<dbReference type="SUPFAM" id="SSF46894">
    <property type="entry name" value="C-terminal effector domain of the bipartite response regulators"/>
    <property type="match status" value="1"/>
</dbReference>
<dbReference type="SMART" id="SM00421">
    <property type="entry name" value="HTH_LUXR"/>
    <property type="match status" value="1"/>
</dbReference>
<dbReference type="Pfam" id="PF13191">
    <property type="entry name" value="AAA_16"/>
    <property type="match status" value="1"/>
</dbReference>
<evidence type="ECO:0000259" key="3">
    <source>
        <dbReference type="PROSITE" id="PS50043"/>
    </source>
</evidence>
<dbReference type="InterPro" id="IPR016032">
    <property type="entry name" value="Sig_transdc_resp-reg_C-effctor"/>
</dbReference>
<gene>
    <name evidence="4" type="ORF">GCM10022226_43840</name>
</gene>